<dbReference type="AlphaFoldDB" id="A0A1T4NRR6"/>
<dbReference type="InterPro" id="IPR003141">
    <property type="entry name" value="Pol/His_phosphatase_N"/>
</dbReference>
<dbReference type="GO" id="GO:0008270">
    <property type="term" value="F:zinc ion binding"/>
    <property type="evidence" value="ECO:0007669"/>
    <property type="project" value="TreeGrafter"/>
</dbReference>
<dbReference type="EMBL" id="FUWV01000012">
    <property type="protein sequence ID" value="SJZ81817.1"/>
    <property type="molecule type" value="Genomic_DNA"/>
</dbReference>
<dbReference type="Proteomes" id="UP000196365">
    <property type="component" value="Unassembled WGS sequence"/>
</dbReference>
<sequence length="245" mass="27240">MKIIADYHTHTIYSHGKGSIMDNVMIAKKKGLKKIAIADHGPKHISFGVKIKEFSKMRREIDQINDTIKGIEVLMGIESNIIGKDGTIDVPKEFLELFDIILAGYHYATYPASWKDVYPLTIVNGLGKLSKSWVKKAEKINTDAIIQAMERYPIQIITHPGAKIPIDTHRLAQAAVKTNTWLEINASHGYLSKEMIEIAKEHNVKFVISSDAHIPEMVGEVEKGILTAQSAGLTARDIVNAKEGE</sequence>
<gene>
    <name evidence="2" type="ORF">SAMN02745973_01780</name>
</gene>
<dbReference type="SMART" id="SM00481">
    <property type="entry name" value="POLIIIAc"/>
    <property type="match status" value="1"/>
</dbReference>
<feature type="domain" description="Polymerase/histidinol phosphatase N-terminal" evidence="1">
    <location>
        <begin position="5"/>
        <end position="83"/>
    </location>
</feature>
<dbReference type="Gene3D" id="3.20.20.140">
    <property type="entry name" value="Metal-dependent hydrolases"/>
    <property type="match status" value="1"/>
</dbReference>
<keyword evidence="2" id="KW-0378">Hydrolase</keyword>
<dbReference type="PANTHER" id="PTHR36928">
    <property type="entry name" value="PHOSPHATASE YCDX-RELATED"/>
    <property type="match status" value="1"/>
</dbReference>
<keyword evidence="3" id="KW-1185">Reference proteome</keyword>
<evidence type="ECO:0000313" key="2">
    <source>
        <dbReference type="EMBL" id="SJZ81817.1"/>
    </source>
</evidence>
<reference evidence="2 3" key="1">
    <citation type="submission" date="2017-02" db="EMBL/GenBank/DDBJ databases">
        <authorList>
            <person name="Peterson S.W."/>
        </authorList>
    </citation>
    <scope>NUCLEOTIDE SEQUENCE [LARGE SCALE GENOMIC DNA]</scope>
    <source>
        <strain evidence="2 3">DSM 15102</strain>
    </source>
</reference>
<evidence type="ECO:0000313" key="3">
    <source>
        <dbReference type="Proteomes" id="UP000196365"/>
    </source>
</evidence>
<dbReference type="Pfam" id="PF13263">
    <property type="entry name" value="PHP_C"/>
    <property type="match status" value="1"/>
</dbReference>
<accession>A0A1T4NRR6</accession>
<proteinExistence type="predicted"/>
<dbReference type="InterPro" id="IPR004013">
    <property type="entry name" value="PHP_dom"/>
</dbReference>
<dbReference type="InterPro" id="IPR050243">
    <property type="entry name" value="PHP_phosphatase"/>
</dbReference>
<dbReference type="GO" id="GO:0042578">
    <property type="term" value="F:phosphoric ester hydrolase activity"/>
    <property type="evidence" value="ECO:0007669"/>
    <property type="project" value="TreeGrafter"/>
</dbReference>
<dbReference type="RefSeq" id="WP_087679160.1">
    <property type="nucleotide sequence ID" value="NZ_FUWV01000012.1"/>
</dbReference>
<organism evidence="2 3">
    <name type="scientific">Garciella nitratireducens DSM 15102</name>
    <dbReference type="NCBI Taxonomy" id="1121911"/>
    <lineage>
        <taxon>Bacteria</taxon>
        <taxon>Bacillati</taxon>
        <taxon>Bacillota</taxon>
        <taxon>Clostridia</taxon>
        <taxon>Eubacteriales</taxon>
        <taxon>Eubacteriaceae</taxon>
        <taxon>Garciella</taxon>
    </lineage>
</organism>
<dbReference type="OrthoDB" id="9808747at2"/>
<evidence type="ECO:0000259" key="1">
    <source>
        <dbReference type="SMART" id="SM00481"/>
    </source>
</evidence>
<dbReference type="SUPFAM" id="SSF89550">
    <property type="entry name" value="PHP domain-like"/>
    <property type="match status" value="1"/>
</dbReference>
<protein>
    <submittedName>
        <fullName evidence="2">Putative hydrolase</fullName>
    </submittedName>
</protein>
<dbReference type="GO" id="GO:0005829">
    <property type="term" value="C:cytosol"/>
    <property type="evidence" value="ECO:0007669"/>
    <property type="project" value="TreeGrafter"/>
</dbReference>
<dbReference type="InterPro" id="IPR016195">
    <property type="entry name" value="Pol/histidinol_Pase-like"/>
</dbReference>
<dbReference type="PANTHER" id="PTHR36928:SF1">
    <property type="entry name" value="PHOSPHATASE YCDX-RELATED"/>
    <property type="match status" value="1"/>
</dbReference>
<name>A0A1T4NRR6_9FIRM</name>
<dbReference type="Pfam" id="PF02811">
    <property type="entry name" value="PHP"/>
    <property type="match status" value="1"/>
</dbReference>